<dbReference type="PANTHER" id="PTHR32063:SF0">
    <property type="entry name" value="SWARMING MOTILITY PROTEIN SWRC"/>
    <property type="match status" value="1"/>
</dbReference>
<dbReference type="InterPro" id="IPR001036">
    <property type="entry name" value="Acrflvin-R"/>
</dbReference>
<feature type="compositionally biased region" description="Low complexity" evidence="1">
    <location>
        <begin position="245"/>
        <end position="254"/>
    </location>
</feature>
<feature type="transmembrane region" description="Helical" evidence="2">
    <location>
        <begin position="906"/>
        <end position="925"/>
    </location>
</feature>
<keyword evidence="2" id="KW-0812">Transmembrane</keyword>
<accession>A0ABP7D5F5</accession>
<dbReference type="SUPFAM" id="SSF82693">
    <property type="entry name" value="Multidrug efflux transporter AcrB pore domain, PN1, PN2, PC1 and PC2 subdomains"/>
    <property type="match status" value="2"/>
</dbReference>
<comment type="caution">
    <text evidence="3">The sequence shown here is derived from an EMBL/GenBank/DDBJ whole genome shotgun (WGS) entry which is preliminary data.</text>
</comment>
<feature type="transmembrane region" description="Helical" evidence="2">
    <location>
        <begin position="978"/>
        <end position="998"/>
    </location>
</feature>
<keyword evidence="2" id="KW-0472">Membrane</keyword>
<sequence>MQFLARLSLKNRAVVALLTLAIAAAGLYSMASLKQELIPDIEFPRTTVVTALPGASPEVVDEQVALPLSRALETVDGVESVSSESQQSASLITVRSEFDADRSQVESELRSALEAAADELPEGAEPEIMAGSLSDIPAVMLTVSSAAPAEDLVLALREDLVPALRGIEGVRDVTLAGGATQRVAITPDGEALAAAGLTPQAFEAALEANGDTLPAGSVLVDGQNVTVQAGQAIETVEALRELPLLPASGAGPAPDAAPAPGPDGELDPERPGTTTPGAPVPPADPVPLGDVATVEVAGEPADSITRTNGEPSVSVTITKMPDADVVRLSHAVSAALPAATDALGVDADLTTIFDQAPFIEESIQHLALEGALGLLFAVAVILLFLFSMRATVVTAVSIPLSVLVTFAALHASGYSLNMLTLGALTISIGRVVDDSIVVIENIKRHLAYGEAKSVAIFTAVREVAGAITSSTVATVVVFLPIVFVSDMVGELFRPFSLTVTIAMLSSLLVALTIVPVLAYWFMRPPAGDVDPDAVRRAAEEKEASSRLQRAYLPLLRRTQRRPLATLLAAVVLLAGTAAVVPLLKVDFLGSAGSNTYRVTQEFDSAASLDTVSETAAATEDALLGVDGVESVLLTVGGDGFARDTSAGTFMVTADAGADQTRIRGDIQAAVTGLDAGEDIDLGETSAVGSGTVDVELTANDADTLAVASELVTDALAGVEHAEAPTSDLGATQDSLQVRVDRPAAAEAGLTELQVASLVAAAGNERPIGQVRIDGEALDVVVLGGDSYGTVEELRDLPLPSAAGPLVLDDVADVVETRVRDTVARSGQDLVATVALAPEEGRLGEVSDAVAERLAGIELPDGATYAIGGATADQTEAFEQLGLAMLAAIAIVYVLLVATFRSLVQPLILLVSVPFAATGALLLLLATGRPLAVASLIGLLMLIGIVVTNAIVLIDLVNQYRAQGQGLHDAVENGARQRLRPILMTALATICALTPMALGVTGSSGFISQDLAIVVIGGLVSSTALTLILVPVLYRLFEGRQERRRGRSPREPETALIDLVAAGEPLPSRRALRGRRDAPYA</sequence>
<reference evidence="4" key="1">
    <citation type="journal article" date="2019" name="Int. J. Syst. Evol. Microbiol.">
        <title>The Global Catalogue of Microorganisms (GCM) 10K type strain sequencing project: providing services to taxonomists for standard genome sequencing and annotation.</title>
        <authorList>
            <consortium name="The Broad Institute Genomics Platform"/>
            <consortium name="The Broad Institute Genome Sequencing Center for Infectious Disease"/>
            <person name="Wu L."/>
            <person name="Ma J."/>
        </authorList>
    </citation>
    <scope>NUCLEOTIDE SEQUENCE [LARGE SCALE GENOMIC DNA]</scope>
    <source>
        <strain evidence="4">JCM 16961</strain>
    </source>
</reference>
<keyword evidence="2" id="KW-1133">Transmembrane helix</keyword>
<dbReference type="Gene3D" id="3.30.2090.10">
    <property type="entry name" value="Multidrug efflux transporter AcrB TolC docking domain, DN and DC subdomains"/>
    <property type="match status" value="3"/>
</dbReference>
<dbReference type="RefSeq" id="WP_344881790.1">
    <property type="nucleotide sequence ID" value="NZ_BAABCJ010000002.1"/>
</dbReference>
<dbReference type="Gene3D" id="1.20.1640.10">
    <property type="entry name" value="Multidrug efflux transporter AcrB transmembrane domain"/>
    <property type="match status" value="3"/>
</dbReference>
<proteinExistence type="predicted"/>
<dbReference type="EMBL" id="BAABCJ010000002">
    <property type="protein sequence ID" value="GAA3700979.1"/>
    <property type="molecule type" value="Genomic_DNA"/>
</dbReference>
<feature type="transmembrane region" description="Helical" evidence="2">
    <location>
        <begin position="366"/>
        <end position="385"/>
    </location>
</feature>
<evidence type="ECO:0000313" key="4">
    <source>
        <dbReference type="Proteomes" id="UP001501536"/>
    </source>
</evidence>
<dbReference type="PANTHER" id="PTHR32063">
    <property type="match status" value="1"/>
</dbReference>
<evidence type="ECO:0000313" key="3">
    <source>
        <dbReference type="EMBL" id="GAA3700979.1"/>
    </source>
</evidence>
<dbReference type="SUPFAM" id="SSF82866">
    <property type="entry name" value="Multidrug efflux transporter AcrB transmembrane domain"/>
    <property type="match status" value="2"/>
</dbReference>
<organism evidence="3 4">
    <name type="scientific">Zhihengliuella alba</name>
    <dbReference type="NCBI Taxonomy" id="547018"/>
    <lineage>
        <taxon>Bacteria</taxon>
        <taxon>Bacillati</taxon>
        <taxon>Actinomycetota</taxon>
        <taxon>Actinomycetes</taxon>
        <taxon>Micrococcales</taxon>
        <taxon>Micrococcaceae</taxon>
        <taxon>Zhihengliuella</taxon>
    </lineage>
</organism>
<name>A0ABP7D5F5_9MICC</name>
<keyword evidence="4" id="KW-1185">Reference proteome</keyword>
<dbReference type="Proteomes" id="UP001501536">
    <property type="component" value="Unassembled WGS sequence"/>
</dbReference>
<feature type="transmembrane region" description="Helical" evidence="2">
    <location>
        <begin position="563"/>
        <end position="583"/>
    </location>
</feature>
<feature type="region of interest" description="Disordered" evidence="1">
    <location>
        <begin position="245"/>
        <end position="287"/>
    </location>
</feature>
<dbReference type="Gene3D" id="3.30.70.1430">
    <property type="entry name" value="Multidrug efflux transporter AcrB pore domain"/>
    <property type="match status" value="2"/>
</dbReference>
<dbReference type="Gene3D" id="3.30.70.1320">
    <property type="entry name" value="Multidrug efflux transporter AcrB pore domain like"/>
    <property type="match status" value="2"/>
</dbReference>
<gene>
    <name evidence="3" type="ORF">GCM10022377_13030</name>
</gene>
<feature type="transmembrane region" description="Helical" evidence="2">
    <location>
        <begin position="880"/>
        <end position="899"/>
    </location>
</feature>
<dbReference type="PRINTS" id="PR00702">
    <property type="entry name" value="ACRIFLAVINRP"/>
</dbReference>
<dbReference type="Gene3D" id="3.30.70.1440">
    <property type="entry name" value="Multidrug efflux transporter AcrB pore domain"/>
    <property type="match status" value="1"/>
</dbReference>
<evidence type="ECO:0000256" key="1">
    <source>
        <dbReference type="SAM" id="MobiDB-lite"/>
    </source>
</evidence>
<protein>
    <submittedName>
        <fullName evidence="3">Efflux RND transporter permease subunit</fullName>
    </submittedName>
</protein>
<evidence type="ECO:0000256" key="2">
    <source>
        <dbReference type="SAM" id="Phobius"/>
    </source>
</evidence>
<feature type="transmembrane region" description="Helical" evidence="2">
    <location>
        <begin position="418"/>
        <end position="442"/>
    </location>
</feature>
<dbReference type="SUPFAM" id="SSF82714">
    <property type="entry name" value="Multidrug efflux transporter AcrB TolC docking domain, DN and DC subdomains"/>
    <property type="match status" value="1"/>
</dbReference>
<feature type="transmembrane region" description="Helical" evidence="2">
    <location>
        <begin position="495"/>
        <end position="521"/>
    </location>
</feature>
<feature type="transmembrane region" description="Helical" evidence="2">
    <location>
        <begin position="392"/>
        <end position="412"/>
    </location>
</feature>
<feature type="transmembrane region" description="Helical" evidence="2">
    <location>
        <begin position="1010"/>
        <end position="1036"/>
    </location>
</feature>
<dbReference type="Pfam" id="PF00873">
    <property type="entry name" value="ACR_tran"/>
    <property type="match status" value="2"/>
</dbReference>
<feature type="transmembrane region" description="Helical" evidence="2">
    <location>
        <begin position="463"/>
        <end position="483"/>
    </location>
</feature>
<dbReference type="InterPro" id="IPR027463">
    <property type="entry name" value="AcrB_DN_DC_subdom"/>
</dbReference>
<feature type="transmembrane region" description="Helical" evidence="2">
    <location>
        <begin position="931"/>
        <end position="957"/>
    </location>
</feature>